<dbReference type="Proteomes" id="UP000467148">
    <property type="component" value="Chromosome"/>
</dbReference>
<feature type="transmembrane region" description="Helical" evidence="1">
    <location>
        <begin position="83"/>
        <end position="103"/>
    </location>
</feature>
<feature type="transmembrane region" description="Helical" evidence="1">
    <location>
        <begin position="24"/>
        <end position="45"/>
    </location>
</feature>
<dbReference type="KEGG" id="mhev:MHEL_03940"/>
<dbReference type="SMART" id="SM00267">
    <property type="entry name" value="GGDEF"/>
    <property type="match status" value="1"/>
</dbReference>
<dbReference type="PROSITE" id="PS50887">
    <property type="entry name" value="GGDEF"/>
    <property type="match status" value="1"/>
</dbReference>
<dbReference type="CDD" id="cd01949">
    <property type="entry name" value="GGDEF"/>
    <property type="match status" value="1"/>
</dbReference>
<dbReference type="GO" id="GO:0052621">
    <property type="term" value="F:diguanylate cyclase activity"/>
    <property type="evidence" value="ECO:0007669"/>
    <property type="project" value="TreeGrafter"/>
</dbReference>
<dbReference type="RefSeq" id="WP_163746003.1">
    <property type="nucleotide sequence ID" value="NZ_AP022596.1"/>
</dbReference>
<reference evidence="3 4" key="1">
    <citation type="journal article" date="2019" name="Emerg. Microbes Infect.">
        <title>Comprehensive subspecies identification of 175 nontuberculous mycobacteria species based on 7547 genomic profiles.</title>
        <authorList>
            <person name="Matsumoto Y."/>
            <person name="Kinjo T."/>
            <person name="Motooka D."/>
            <person name="Nabeya D."/>
            <person name="Jung N."/>
            <person name="Uechi K."/>
            <person name="Horii T."/>
            <person name="Iida T."/>
            <person name="Fujita J."/>
            <person name="Nakamura S."/>
        </authorList>
    </citation>
    <scope>NUCLEOTIDE SEQUENCE [LARGE SCALE GENOMIC DNA]</scope>
    <source>
        <strain evidence="3 4">JCM 30396</strain>
    </source>
</reference>
<dbReference type="AlphaFoldDB" id="A0A7I7T0V4"/>
<keyword evidence="1" id="KW-1133">Transmembrane helix</keyword>
<evidence type="ECO:0000259" key="2">
    <source>
        <dbReference type="PROSITE" id="PS50887"/>
    </source>
</evidence>
<dbReference type="Gene3D" id="3.30.70.270">
    <property type="match status" value="1"/>
</dbReference>
<feature type="transmembrane region" description="Helical" evidence="1">
    <location>
        <begin position="57"/>
        <end position="76"/>
    </location>
</feature>
<keyword evidence="1" id="KW-0812">Transmembrane</keyword>
<evidence type="ECO:0000313" key="4">
    <source>
        <dbReference type="Proteomes" id="UP000467148"/>
    </source>
</evidence>
<dbReference type="InterPro" id="IPR050469">
    <property type="entry name" value="Diguanylate_Cyclase"/>
</dbReference>
<proteinExistence type="predicted"/>
<organism evidence="3 4">
    <name type="scientific">Mycolicibacterium helvum</name>
    <dbReference type="NCBI Taxonomy" id="1534349"/>
    <lineage>
        <taxon>Bacteria</taxon>
        <taxon>Bacillati</taxon>
        <taxon>Actinomycetota</taxon>
        <taxon>Actinomycetes</taxon>
        <taxon>Mycobacteriales</taxon>
        <taxon>Mycobacteriaceae</taxon>
        <taxon>Mycolicibacterium</taxon>
    </lineage>
</organism>
<name>A0A7I7T0V4_9MYCO</name>
<keyword evidence="1" id="KW-0472">Membrane</keyword>
<dbReference type="NCBIfam" id="TIGR00254">
    <property type="entry name" value="GGDEF"/>
    <property type="match status" value="1"/>
</dbReference>
<protein>
    <recommendedName>
        <fullName evidence="2">GGDEF domain-containing protein</fullName>
    </recommendedName>
</protein>
<gene>
    <name evidence="3" type="ORF">MHEL_03940</name>
</gene>
<dbReference type="InterPro" id="IPR043128">
    <property type="entry name" value="Rev_trsase/Diguanyl_cyclase"/>
</dbReference>
<dbReference type="Pfam" id="PF00990">
    <property type="entry name" value="GGDEF"/>
    <property type="match status" value="1"/>
</dbReference>
<accession>A0A7I7T0V4</accession>
<feature type="transmembrane region" description="Helical" evidence="1">
    <location>
        <begin position="109"/>
        <end position="126"/>
    </location>
</feature>
<feature type="transmembrane region" description="Helical" evidence="1">
    <location>
        <begin position="131"/>
        <end position="150"/>
    </location>
</feature>
<evidence type="ECO:0000256" key="1">
    <source>
        <dbReference type="SAM" id="Phobius"/>
    </source>
</evidence>
<sequence length="365" mass="38765">MGGREFAIATAVLRATGFLGRIRILIGVLCISLGLLSAIEQFHMVQPLGPHGIPARAIHLGILVSALIIGILWLVRPWPNHRWAIAFAVWGDVALAVSGATLAVPEARLSATVYMCLIGAFTAVLLGYRVLFLHCGFAMATIAAFTWIGVTHDGADLAELSLFFLPALATVVVMPAVAAMIIEGTRRGLSATAYAANRDPLTGLLNRRGLFTEAGLMFARSPRGAVLGVVLIDLDGFKKLNDDHGHGRGDATLQAVAEQLTKTIRTRDLAARVGGDEFVLVAALLDAHELDSFVRRAQSLMLCDQAGLALQSSVGVTWEPIGAAELNLDAILQRADEAMYQAKRVGGGKAMVVEPPYTGENQAAM</sequence>
<dbReference type="InterPro" id="IPR000160">
    <property type="entry name" value="GGDEF_dom"/>
</dbReference>
<dbReference type="PANTHER" id="PTHR45138">
    <property type="entry name" value="REGULATORY COMPONENTS OF SENSORY TRANSDUCTION SYSTEM"/>
    <property type="match status" value="1"/>
</dbReference>
<feature type="transmembrane region" description="Helical" evidence="1">
    <location>
        <begin position="162"/>
        <end position="182"/>
    </location>
</feature>
<dbReference type="InterPro" id="IPR029787">
    <property type="entry name" value="Nucleotide_cyclase"/>
</dbReference>
<dbReference type="EMBL" id="AP022596">
    <property type="protein sequence ID" value="BBY62151.1"/>
    <property type="molecule type" value="Genomic_DNA"/>
</dbReference>
<dbReference type="SUPFAM" id="SSF55073">
    <property type="entry name" value="Nucleotide cyclase"/>
    <property type="match status" value="1"/>
</dbReference>
<keyword evidence="4" id="KW-1185">Reference proteome</keyword>
<dbReference type="PANTHER" id="PTHR45138:SF9">
    <property type="entry name" value="DIGUANYLATE CYCLASE DGCM-RELATED"/>
    <property type="match status" value="1"/>
</dbReference>
<evidence type="ECO:0000313" key="3">
    <source>
        <dbReference type="EMBL" id="BBY62151.1"/>
    </source>
</evidence>
<feature type="domain" description="GGDEF" evidence="2">
    <location>
        <begin position="225"/>
        <end position="355"/>
    </location>
</feature>